<feature type="compositionally biased region" description="Polar residues" evidence="1">
    <location>
        <begin position="9"/>
        <end position="33"/>
    </location>
</feature>
<evidence type="ECO:0000313" key="2">
    <source>
        <dbReference type="EMBL" id="KZT10935.1"/>
    </source>
</evidence>
<gene>
    <name evidence="2" type="ORF">LAESUDRAFT_721346</name>
</gene>
<dbReference type="AlphaFoldDB" id="A0A165GWU5"/>
<dbReference type="GeneID" id="63825028"/>
<organism evidence="2 3">
    <name type="scientific">Laetiporus sulphureus 93-53</name>
    <dbReference type="NCBI Taxonomy" id="1314785"/>
    <lineage>
        <taxon>Eukaryota</taxon>
        <taxon>Fungi</taxon>
        <taxon>Dikarya</taxon>
        <taxon>Basidiomycota</taxon>
        <taxon>Agaricomycotina</taxon>
        <taxon>Agaricomycetes</taxon>
        <taxon>Polyporales</taxon>
        <taxon>Laetiporus</taxon>
    </lineage>
</organism>
<name>A0A165GWU5_9APHY</name>
<dbReference type="Proteomes" id="UP000076871">
    <property type="component" value="Unassembled WGS sequence"/>
</dbReference>
<feature type="region of interest" description="Disordered" evidence="1">
    <location>
        <begin position="70"/>
        <end position="102"/>
    </location>
</feature>
<dbReference type="RefSeq" id="XP_040768675.1">
    <property type="nucleotide sequence ID" value="XM_040907999.1"/>
</dbReference>
<evidence type="ECO:0000313" key="3">
    <source>
        <dbReference type="Proteomes" id="UP000076871"/>
    </source>
</evidence>
<reference evidence="2 3" key="1">
    <citation type="journal article" date="2016" name="Mol. Biol. Evol.">
        <title>Comparative Genomics of Early-Diverging Mushroom-Forming Fungi Provides Insights into the Origins of Lignocellulose Decay Capabilities.</title>
        <authorList>
            <person name="Nagy L.G."/>
            <person name="Riley R."/>
            <person name="Tritt A."/>
            <person name="Adam C."/>
            <person name="Daum C."/>
            <person name="Floudas D."/>
            <person name="Sun H."/>
            <person name="Yadav J.S."/>
            <person name="Pangilinan J."/>
            <person name="Larsson K.H."/>
            <person name="Matsuura K."/>
            <person name="Barry K."/>
            <person name="Labutti K."/>
            <person name="Kuo R."/>
            <person name="Ohm R.A."/>
            <person name="Bhattacharya S.S."/>
            <person name="Shirouzu T."/>
            <person name="Yoshinaga Y."/>
            <person name="Martin F.M."/>
            <person name="Grigoriev I.V."/>
            <person name="Hibbett D.S."/>
        </authorList>
    </citation>
    <scope>NUCLEOTIDE SEQUENCE [LARGE SCALE GENOMIC DNA]</scope>
    <source>
        <strain evidence="2 3">93-53</strain>
    </source>
</reference>
<feature type="region of interest" description="Disordered" evidence="1">
    <location>
        <begin position="1"/>
        <end position="33"/>
    </location>
</feature>
<sequence length="127" mass="13376">MQILLPSPSMGSRSSTARSCTSPALAMSTATATTPLARRGTASGFLIRAPTAIADLADISLAAPDLATLPGSSFASQPRPKTCASLRPSSSPRSDHRRRNRGTVCALIPWNADQKRLLSFMPAELIQ</sequence>
<dbReference type="InParanoid" id="A0A165GWU5"/>
<accession>A0A165GWU5</accession>
<proteinExistence type="predicted"/>
<keyword evidence="3" id="KW-1185">Reference proteome</keyword>
<protein>
    <submittedName>
        <fullName evidence="2">Uncharacterized protein</fullName>
    </submittedName>
</protein>
<evidence type="ECO:0000256" key="1">
    <source>
        <dbReference type="SAM" id="MobiDB-lite"/>
    </source>
</evidence>
<dbReference type="EMBL" id="KV427608">
    <property type="protein sequence ID" value="KZT10935.1"/>
    <property type="molecule type" value="Genomic_DNA"/>
</dbReference>